<dbReference type="AlphaFoldDB" id="A0A0F9AYK8"/>
<protein>
    <submittedName>
        <fullName evidence="1">Uncharacterized protein</fullName>
    </submittedName>
</protein>
<comment type="caution">
    <text evidence="1">The sequence shown here is derived from an EMBL/GenBank/DDBJ whole genome shotgun (WGS) entry which is preliminary data.</text>
</comment>
<sequence length="44" mass="5047">VRPLQRLLPLHQRQLALALLHQQVVLLLPVQVLQQLEDNLTNSS</sequence>
<proteinExistence type="predicted"/>
<feature type="non-terminal residue" evidence="1">
    <location>
        <position position="1"/>
    </location>
</feature>
<accession>A0A0F9AYK8</accession>
<reference evidence="1" key="1">
    <citation type="journal article" date="2015" name="Nature">
        <title>Complex archaea that bridge the gap between prokaryotes and eukaryotes.</title>
        <authorList>
            <person name="Spang A."/>
            <person name="Saw J.H."/>
            <person name="Jorgensen S.L."/>
            <person name="Zaremba-Niedzwiedzka K."/>
            <person name="Martijn J."/>
            <person name="Lind A.E."/>
            <person name="van Eijk R."/>
            <person name="Schleper C."/>
            <person name="Guy L."/>
            <person name="Ettema T.J."/>
        </authorList>
    </citation>
    <scope>NUCLEOTIDE SEQUENCE</scope>
</reference>
<gene>
    <name evidence="1" type="ORF">LCGC14_2853870</name>
</gene>
<name>A0A0F9AYK8_9ZZZZ</name>
<dbReference type="EMBL" id="LAZR01054968">
    <property type="protein sequence ID" value="KKK77411.1"/>
    <property type="molecule type" value="Genomic_DNA"/>
</dbReference>
<evidence type="ECO:0000313" key="1">
    <source>
        <dbReference type="EMBL" id="KKK77411.1"/>
    </source>
</evidence>
<organism evidence="1">
    <name type="scientific">marine sediment metagenome</name>
    <dbReference type="NCBI Taxonomy" id="412755"/>
    <lineage>
        <taxon>unclassified sequences</taxon>
        <taxon>metagenomes</taxon>
        <taxon>ecological metagenomes</taxon>
    </lineage>
</organism>